<name>A0A382QBK4_9ZZZZ</name>
<accession>A0A382QBK4</accession>
<proteinExistence type="predicted"/>
<dbReference type="PROSITE" id="PS51257">
    <property type="entry name" value="PROKAR_LIPOPROTEIN"/>
    <property type="match status" value="1"/>
</dbReference>
<reference evidence="1" key="1">
    <citation type="submission" date="2018-05" db="EMBL/GenBank/DDBJ databases">
        <authorList>
            <person name="Lanie J.A."/>
            <person name="Ng W.-L."/>
            <person name="Kazmierczak K.M."/>
            <person name="Andrzejewski T.M."/>
            <person name="Davidsen T.M."/>
            <person name="Wayne K.J."/>
            <person name="Tettelin H."/>
            <person name="Glass J.I."/>
            <person name="Rusch D."/>
            <person name="Podicherti R."/>
            <person name="Tsui H.-C.T."/>
            <person name="Winkler M.E."/>
        </authorList>
    </citation>
    <scope>NUCLEOTIDE SEQUENCE</scope>
</reference>
<gene>
    <name evidence="1" type="ORF">METZ01_LOCUS334465</name>
</gene>
<organism evidence="1">
    <name type="scientific">marine metagenome</name>
    <dbReference type="NCBI Taxonomy" id="408172"/>
    <lineage>
        <taxon>unclassified sequences</taxon>
        <taxon>metagenomes</taxon>
        <taxon>ecological metagenomes</taxon>
    </lineage>
</organism>
<dbReference type="AlphaFoldDB" id="A0A382QBK4"/>
<evidence type="ECO:0000313" key="1">
    <source>
        <dbReference type="EMBL" id="SVC81611.1"/>
    </source>
</evidence>
<dbReference type="EMBL" id="UINC01112571">
    <property type="protein sequence ID" value="SVC81611.1"/>
    <property type="molecule type" value="Genomic_DNA"/>
</dbReference>
<sequence length="160" mass="18565">MSKILPILSILILFSCDKLLQNKQMYSVEITSCLFKDGDFNRSGITGNPLPIYMYVYENEFLIWKAKLGKYRGLHTYDNSSVEDRIALISYNPEYKYRVEIRDEAIISDEKGYDKTWAKGFPFKPTLERLSVGNHGSQVGFKSVAINEMSYRPNNRLKEK</sequence>
<protein>
    <submittedName>
        <fullName evidence="1">Uncharacterized protein</fullName>
    </submittedName>
</protein>